<name>A0A1H2ZUH0_9PSEU</name>
<dbReference type="EMBL" id="FNOK01000008">
    <property type="protein sequence ID" value="SDX21232.1"/>
    <property type="molecule type" value="Genomic_DNA"/>
</dbReference>
<dbReference type="SUPFAM" id="SSF56112">
    <property type="entry name" value="Protein kinase-like (PK-like)"/>
    <property type="match status" value="1"/>
</dbReference>
<dbReference type="InterPro" id="IPR050249">
    <property type="entry name" value="Pseudomonas-type_ThrB"/>
</dbReference>
<reference evidence="4" key="1">
    <citation type="submission" date="2016-10" db="EMBL/GenBank/DDBJ databases">
        <authorList>
            <person name="Varghese N."/>
            <person name="Submissions S."/>
        </authorList>
    </citation>
    <scope>NUCLEOTIDE SEQUENCE [LARGE SCALE GENOMIC DNA]</scope>
    <source>
        <strain evidence="4">CGMCC 4.3530</strain>
    </source>
</reference>
<gene>
    <name evidence="3" type="ORF">SAMN05216215_1008201</name>
</gene>
<protein>
    <submittedName>
        <fullName evidence="3">Ser/Thr protein kinase RdoA involved in Cpx stress response, MazF antagonist</fullName>
    </submittedName>
</protein>
<keyword evidence="3" id="KW-0808">Transferase</keyword>
<dbReference type="InterPro" id="IPR011009">
    <property type="entry name" value="Kinase-like_dom_sf"/>
</dbReference>
<sequence length="346" mass="38181">MARPFESLARSSQLKRLRELAFPTLERHGVETRGIRLVQYEDNAVFLVDAGSAKYVLRMSVRHGRSPQEQRSELAWLAALASEKVVLVPKSAGEGRVITQPLAGWPEPVTSVVFEWIPGTTAPSYSSPGVAEQLGRLTARLHDHAHRYRPPAEFARPSWNFDDVFTGGAALADPKARARLDRAELDLLGRVSAMVGDRMPDRTPADWGLSHADLHRGNLVRTPGGDTAVIDFDDCGWGYYALDIATVLSSVLRVCDARSYARFAAGYLRGYRAVRELPPAMARFDEFLVMRDVIILNFVLSSANEAVLSWGPGRAKEIFELMRAYAETGEYAGHLDVTGMSRTAPA</sequence>
<dbReference type="PANTHER" id="PTHR21064:SF6">
    <property type="entry name" value="AMINOGLYCOSIDE PHOSPHOTRANSFERASE DOMAIN-CONTAINING PROTEIN"/>
    <property type="match status" value="1"/>
</dbReference>
<evidence type="ECO:0000313" key="3">
    <source>
        <dbReference type="EMBL" id="SDX21232.1"/>
    </source>
</evidence>
<keyword evidence="4" id="KW-1185">Reference proteome</keyword>
<dbReference type="GO" id="GO:0004413">
    <property type="term" value="F:homoserine kinase activity"/>
    <property type="evidence" value="ECO:0007669"/>
    <property type="project" value="TreeGrafter"/>
</dbReference>
<evidence type="ECO:0000313" key="4">
    <source>
        <dbReference type="Proteomes" id="UP000199529"/>
    </source>
</evidence>
<proteinExistence type="inferred from homology"/>
<dbReference type="STRING" id="418495.SAMN05216215_1008201"/>
<dbReference type="Pfam" id="PF01636">
    <property type="entry name" value="APH"/>
    <property type="match status" value="1"/>
</dbReference>
<dbReference type="Gene3D" id="3.90.1200.10">
    <property type="match status" value="1"/>
</dbReference>
<dbReference type="InterPro" id="IPR002575">
    <property type="entry name" value="Aminoglycoside_PTrfase"/>
</dbReference>
<dbReference type="RefSeq" id="WP_093264828.1">
    <property type="nucleotide sequence ID" value="NZ_FNOK01000008.1"/>
</dbReference>
<comment type="similarity">
    <text evidence="1">Belongs to the pseudomonas-type ThrB family.</text>
</comment>
<keyword evidence="3" id="KW-0418">Kinase</keyword>
<accession>A0A1H2ZUH0</accession>
<feature type="domain" description="Aminoglycoside phosphotransferase" evidence="2">
    <location>
        <begin position="42"/>
        <end position="277"/>
    </location>
</feature>
<dbReference type="OrthoDB" id="241498at2"/>
<dbReference type="GO" id="GO:0009088">
    <property type="term" value="P:threonine biosynthetic process"/>
    <property type="evidence" value="ECO:0007669"/>
    <property type="project" value="TreeGrafter"/>
</dbReference>
<evidence type="ECO:0000259" key="2">
    <source>
        <dbReference type="Pfam" id="PF01636"/>
    </source>
</evidence>
<evidence type="ECO:0000256" key="1">
    <source>
        <dbReference type="ARBA" id="ARBA00038240"/>
    </source>
</evidence>
<dbReference type="PANTHER" id="PTHR21064">
    <property type="entry name" value="AMINOGLYCOSIDE PHOSPHOTRANSFERASE DOMAIN-CONTAINING PROTEIN-RELATED"/>
    <property type="match status" value="1"/>
</dbReference>
<dbReference type="Proteomes" id="UP000199529">
    <property type="component" value="Unassembled WGS sequence"/>
</dbReference>
<dbReference type="AlphaFoldDB" id="A0A1H2ZUH0"/>
<organism evidence="3 4">
    <name type="scientific">Saccharopolyspora shandongensis</name>
    <dbReference type="NCBI Taxonomy" id="418495"/>
    <lineage>
        <taxon>Bacteria</taxon>
        <taxon>Bacillati</taxon>
        <taxon>Actinomycetota</taxon>
        <taxon>Actinomycetes</taxon>
        <taxon>Pseudonocardiales</taxon>
        <taxon>Pseudonocardiaceae</taxon>
        <taxon>Saccharopolyspora</taxon>
    </lineage>
</organism>